<dbReference type="InterPro" id="IPR037185">
    <property type="entry name" value="EmrE-like"/>
</dbReference>
<evidence type="ECO:0000313" key="8">
    <source>
        <dbReference type="EMBL" id="PFG15767.1"/>
    </source>
</evidence>
<dbReference type="OrthoDB" id="5242975at2"/>
<dbReference type="RefSeq" id="WP_098459370.1">
    <property type="nucleotide sequence ID" value="NZ_PDJC01000001.1"/>
</dbReference>
<keyword evidence="9" id="KW-1185">Reference proteome</keyword>
<dbReference type="Gene3D" id="1.10.3730.20">
    <property type="match status" value="1"/>
</dbReference>
<evidence type="ECO:0000256" key="2">
    <source>
        <dbReference type="ARBA" id="ARBA00007362"/>
    </source>
</evidence>
<accession>A0A2A9CMT9</accession>
<keyword evidence="4 6" id="KW-1133">Transmembrane helix</keyword>
<feature type="transmembrane region" description="Helical" evidence="6">
    <location>
        <begin position="243"/>
        <end position="262"/>
    </location>
</feature>
<name>A0A2A9CMT9_9ACTN</name>
<organism evidence="8 9">
    <name type="scientific">Propionicimonas paludicola</name>
    <dbReference type="NCBI Taxonomy" id="185243"/>
    <lineage>
        <taxon>Bacteria</taxon>
        <taxon>Bacillati</taxon>
        <taxon>Actinomycetota</taxon>
        <taxon>Actinomycetes</taxon>
        <taxon>Propionibacteriales</taxon>
        <taxon>Nocardioidaceae</taxon>
        <taxon>Propionicimonas</taxon>
    </lineage>
</organism>
<feature type="transmembrane region" description="Helical" evidence="6">
    <location>
        <begin position="65"/>
        <end position="86"/>
    </location>
</feature>
<dbReference type="PANTHER" id="PTHR32322">
    <property type="entry name" value="INNER MEMBRANE TRANSPORTER"/>
    <property type="match status" value="1"/>
</dbReference>
<feature type="domain" description="EamA" evidence="7">
    <location>
        <begin position="150"/>
        <end position="284"/>
    </location>
</feature>
<proteinExistence type="inferred from homology"/>
<keyword evidence="3 6" id="KW-0812">Transmembrane</keyword>
<feature type="transmembrane region" description="Helical" evidence="6">
    <location>
        <begin position="210"/>
        <end position="231"/>
    </location>
</feature>
<dbReference type="Proteomes" id="UP000226079">
    <property type="component" value="Unassembled WGS sequence"/>
</dbReference>
<feature type="transmembrane region" description="Helical" evidence="6">
    <location>
        <begin position="179"/>
        <end position="198"/>
    </location>
</feature>
<dbReference type="GO" id="GO:0016020">
    <property type="term" value="C:membrane"/>
    <property type="evidence" value="ECO:0007669"/>
    <property type="project" value="UniProtKB-SubCell"/>
</dbReference>
<evidence type="ECO:0000256" key="5">
    <source>
        <dbReference type="ARBA" id="ARBA00023136"/>
    </source>
</evidence>
<feature type="transmembrane region" description="Helical" evidence="6">
    <location>
        <begin position="36"/>
        <end position="53"/>
    </location>
</feature>
<keyword evidence="5 6" id="KW-0472">Membrane</keyword>
<comment type="subcellular location">
    <subcellularLocation>
        <location evidence="1">Membrane</location>
        <topology evidence="1">Multi-pass membrane protein</topology>
    </subcellularLocation>
</comment>
<dbReference type="PANTHER" id="PTHR32322:SF9">
    <property type="entry name" value="AMINO-ACID METABOLITE EFFLUX PUMP-RELATED"/>
    <property type="match status" value="1"/>
</dbReference>
<reference evidence="8 9" key="1">
    <citation type="submission" date="2017-10" db="EMBL/GenBank/DDBJ databases">
        <title>Sequencing the genomes of 1000 actinobacteria strains.</title>
        <authorList>
            <person name="Klenk H.-P."/>
        </authorList>
    </citation>
    <scope>NUCLEOTIDE SEQUENCE [LARGE SCALE GENOMIC DNA]</scope>
    <source>
        <strain evidence="8 9">DSM 15597</strain>
    </source>
</reference>
<evidence type="ECO:0000256" key="4">
    <source>
        <dbReference type="ARBA" id="ARBA00022989"/>
    </source>
</evidence>
<evidence type="ECO:0000313" key="9">
    <source>
        <dbReference type="Proteomes" id="UP000226079"/>
    </source>
</evidence>
<protein>
    <submittedName>
        <fullName evidence="8">Drug/metabolite transporter (DMT)-like permease</fullName>
    </submittedName>
</protein>
<comment type="similarity">
    <text evidence="2">Belongs to the EamA transporter family.</text>
</comment>
<comment type="caution">
    <text evidence="8">The sequence shown here is derived from an EMBL/GenBank/DDBJ whole genome shotgun (WGS) entry which is preliminary data.</text>
</comment>
<evidence type="ECO:0000259" key="7">
    <source>
        <dbReference type="Pfam" id="PF00892"/>
    </source>
</evidence>
<evidence type="ECO:0000256" key="6">
    <source>
        <dbReference type="SAM" id="Phobius"/>
    </source>
</evidence>
<dbReference type="InterPro" id="IPR000620">
    <property type="entry name" value="EamA_dom"/>
</dbReference>
<feature type="transmembrane region" description="Helical" evidence="6">
    <location>
        <begin position="92"/>
        <end position="114"/>
    </location>
</feature>
<dbReference type="InterPro" id="IPR050638">
    <property type="entry name" value="AA-Vitamin_Transporters"/>
</dbReference>
<dbReference type="AlphaFoldDB" id="A0A2A9CMT9"/>
<feature type="domain" description="EamA" evidence="7">
    <location>
        <begin position="7"/>
        <end position="136"/>
    </location>
</feature>
<dbReference type="EMBL" id="PDJC01000001">
    <property type="protein sequence ID" value="PFG15767.1"/>
    <property type="molecule type" value="Genomic_DNA"/>
</dbReference>
<feature type="transmembrane region" description="Helical" evidence="6">
    <location>
        <begin position="148"/>
        <end position="167"/>
    </location>
</feature>
<sequence>MRRSIAVQFVLLALVWGSSFLFVKIALTELHPGQLVFGRLLIGALTLVVLAAWRRPRLPQTLAGWGHLTVLGALWCVIPFNLFAWAQQQVASSLASILNATTPLMTALAAWLLLRDRPGASRALGLVLGVLGVVVIAQPWTGGLDGSLAGQLGCLGATACYGLGFAYHRRFIAPLELSALATALVQIVSAAVLSGLILPFAGGLPAAPGWPVFGALLGIGALGTGAAYVWNASVVNAWGPTRASTVTYLIPVVGVLLGVLVLGEPLSWAEPVGGLVVLAGVSIVQGRWSLGLARASRVELVASEEE</sequence>
<feature type="transmembrane region" description="Helical" evidence="6">
    <location>
        <begin position="123"/>
        <end position="142"/>
    </location>
</feature>
<evidence type="ECO:0000256" key="1">
    <source>
        <dbReference type="ARBA" id="ARBA00004141"/>
    </source>
</evidence>
<evidence type="ECO:0000256" key="3">
    <source>
        <dbReference type="ARBA" id="ARBA00022692"/>
    </source>
</evidence>
<dbReference type="Pfam" id="PF00892">
    <property type="entry name" value="EamA"/>
    <property type="match status" value="2"/>
</dbReference>
<gene>
    <name evidence="8" type="ORF">ATK74_0287</name>
</gene>
<dbReference type="SUPFAM" id="SSF103481">
    <property type="entry name" value="Multidrug resistance efflux transporter EmrE"/>
    <property type="match status" value="2"/>
</dbReference>